<evidence type="ECO:0000313" key="1">
    <source>
        <dbReference type="EMBL" id="SMH71831.1"/>
    </source>
</evidence>
<proteinExistence type="predicted"/>
<dbReference type="AlphaFoldDB" id="A0A2H1FGC8"/>
<organism evidence="1 2">
    <name type="scientific">Candidatus Nitrosotalea okcheonensis</name>
    <dbReference type="NCBI Taxonomy" id="1903276"/>
    <lineage>
        <taxon>Archaea</taxon>
        <taxon>Nitrososphaerota</taxon>
        <taxon>Nitrososphaeria</taxon>
        <taxon>Nitrosotaleales</taxon>
        <taxon>Nitrosotaleaceae</taxon>
        <taxon>Nitrosotalea</taxon>
    </lineage>
</organism>
<evidence type="ECO:0008006" key="3">
    <source>
        <dbReference type="Google" id="ProtNLM"/>
    </source>
</evidence>
<gene>
    <name evidence="1" type="ORF">NCS_11643</name>
</gene>
<protein>
    <recommendedName>
        <fullName evidence="3">ArnR1-like winged helix-turn-helix domain-containing protein</fullName>
    </recommendedName>
</protein>
<dbReference type="Proteomes" id="UP000230607">
    <property type="component" value="Chromosome 1"/>
</dbReference>
<accession>A0A2H1FGC8</accession>
<name>A0A2H1FGC8_9ARCH</name>
<dbReference type="RefSeq" id="WP_157927728.1">
    <property type="nucleotide sequence ID" value="NZ_LT841358.1"/>
</dbReference>
<dbReference type="OrthoDB" id="11932at2157"/>
<dbReference type="EMBL" id="LT841358">
    <property type="protein sequence ID" value="SMH71831.1"/>
    <property type="molecule type" value="Genomic_DNA"/>
</dbReference>
<evidence type="ECO:0000313" key="2">
    <source>
        <dbReference type="Proteomes" id="UP000230607"/>
    </source>
</evidence>
<keyword evidence="2" id="KW-1185">Reference proteome</keyword>
<sequence length="83" mass="9583">MIDDVSKAILRKLFYDNRIGKKHISLENLKTGFPSHLKGDVDKKLKKLVKENLILQHPTSYGPQYALNPQRVQEVIDILNDNK</sequence>
<reference evidence="2" key="1">
    <citation type="submission" date="2017-03" db="EMBL/GenBank/DDBJ databases">
        <authorList>
            <person name="Herbold C."/>
        </authorList>
    </citation>
    <scope>NUCLEOTIDE SEQUENCE [LARGE SCALE GENOMIC DNA]</scope>
</reference>